<comment type="caution">
    <text evidence="2">The sequence shown here is derived from an EMBL/GenBank/DDBJ whole genome shotgun (WGS) entry which is preliminary data.</text>
</comment>
<proteinExistence type="predicted"/>
<feature type="compositionally biased region" description="Polar residues" evidence="1">
    <location>
        <begin position="49"/>
        <end position="118"/>
    </location>
</feature>
<sequence length="324" mass="33199">MSTGPLLNPLKRRLPVDAQTAVQEAPTRRPFHYTPTSSSVPSSLVGALTPSTSAMPPSTAFLPTNTTHSVGSSSSLNPDLPSRNVSTPNVHTSAGSNGAGVQTTAPAPSIVPTSSHTEVTVAAHDGVPAPTTVDSTKLTDSGESVDISKASLPESVPSQGGKSAKGKEKAVERPLGADGEASNATSSQASSSLIKSEPTQLEILSSSNTDTAPAQTSSTTVTINASAGPSSASAPARSEDTSAPLIDLLSDDSELPPVLFPAPIAEITMANPTPLQSTKARIKQMVGAAIEEVVKEKLNSLVDDIVDECFLSIAQMLNESFRRP</sequence>
<gene>
    <name evidence="2" type="ORF">NLI96_g8542</name>
</gene>
<evidence type="ECO:0000313" key="2">
    <source>
        <dbReference type="EMBL" id="KAJ3480174.1"/>
    </source>
</evidence>
<accession>A0AAD5YDW0</accession>
<feature type="region of interest" description="Disordered" evidence="1">
    <location>
        <begin position="1"/>
        <end position="239"/>
    </location>
</feature>
<reference evidence="2" key="1">
    <citation type="submission" date="2022-07" db="EMBL/GenBank/DDBJ databases">
        <title>Genome Sequence of Physisporinus lineatus.</title>
        <authorList>
            <person name="Buettner E."/>
        </authorList>
    </citation>
    <scope>NUCLEOTIDE SEQUENCE</scope>
    <source>
        <strain evidence="2">VT162</strain>
    </source>
</reference>
<dbReference type="AlphaFoldDB" id="A0AAD5YDW0"/>
<dbReference type="EMBL" id="JANAWD010000391">
    <property type="protein sequence ID" value="KAJ3480174.1"/>
    <property type="molecule type" value="Genomic_DNA"/>
</dbReference>
<organism evidence="2 3">
    <name type="scientific">Meripilus lineatus</name>
    <dbReference type="NCBI Taxonomy" id="2056292"/>
    <lineage>
        <taxon>Eukaryota</taxon>
        <taxon>Fungi</taxon>
        <taxon>Dikarya</taxon>
        <taxon>Basidiomycota</taxon>
        <taxon>Agaricomycotina</taxon>
        <taxon>Agaricomycetes</taxon>
        <taxon>Polyporales</taxon>
        <taxon>Meripilaceae</taxon>
        <taxon>Meripilus</taxon>
    </lineage>
</organism>
<feature type="compositionally biased region" description="Polar residues" evidence="1">
    <location>
        <begin position="197"/>
        <end position="224"/>
    </location>
</feature>
<feature type="compositionally biased region" description="Low complexity" evidence="1">
    <location>
        <begin position="34"/>
        <end position="45"/>
    </location>
</feature>
<feature type="compositionally biased region" description="Low complexity" evidence="1">
    <location>
        <begin position="181"/>
        <end position="196"/>
    </location>
</feature>
<keyword evidence="3" id="KW-1185">Reference proteome</keyword>
<name>A0AAD5YDW0_9APHY</name>
<dbReference type="Proteomes" id="UP001212997">
    <property type="component" value="Unassembled WGS sequence"/>
</dbReference>
<evidence type="ECO:0000313" key="3">
    <source>
        <dbReference type="Proteomes" id="UP001212997"/>
    </source>
</evidence>
<evidence type="ECO:0000256" key="1">
    <source>
        <dbReference type="SAM" id="MobiDB-lite"/>
    </source>
</evidence>
<feature type="compositionally biased region" description="Polar residues" evidence="1">
    <location>
        <begin position="132"/>
        <end position="142"/>
    </location>
</feature>
<feature type="compositionally biased region" description="Low complexity" evidence="1">
    <location>
        <begin position="225"/>
        <end position="236"/>
    </location>
</feature>
<protein>
    <submittedName>
        <fullName evidence="2">Uncharacterized protein</fullName>
    </submittedName>
</protein>